<proteinExistence type="predicted"/>
<dbReference type="PANTHER" id="PTHR21974">
    <property type="entry name" value="RE15880P"/>
    <property type="match status" value="1"/>
</dbReference>
<sequence>MHETDWTNGQGDVFRLETFDNTRAKNTNEMAESELANKKKQAEDLEEEVKTLQVSGDKLQELYSEQDDVLGRIFGGDYGSPMENRLEAELDELEFQRAKILEANFKWRQAQMMMEYACKQMAVAVQKWRNLEDVPQIELEVRYSLASETRNNLIAATQNISGAQRYLENVQFPYCTPAEVDTLNK</sequence>
<dbReference type="GO" id="GO:0005929">
    <property type="term" value="C:cilium"/>
    <property type="evidence" value="ECO:0007669"/>
    <property type="project" value="TreeGrafter"/>
</dbReference>
<reference evidence="1" key="1">
    <citation type="submission" date="2020-11" db="EMBL/GenBank/DDBJ databases">
        <authorList>
            <person name="Tran Van P."/>
        </authorList>
    </citation>
    <scope>NUCLEOTIDE SEQUENCE</scope>
</reference>
<name>A0A7R8WKL8_9CRUS</name>
<dbReference type="AlphaFoldDB" id="A0A7R8WKL8"/>
<gene>
    <name evidence="1" type="ORF">CTOB1V02_LOCUS10522</name>
</gene>
<dbReference type="PANTHER" id="PTHR21974:SF2">
    <property type="entry name" value="RE15880P"/>
    <property type="match status" value="1"/>
</dbReference>
<protein>
    <submittedName>
        <fullName evidence="1">Uncharacterized protein</fullName>
    </submittedName>
</protein>
<evidence type="ECO:0000313" key="1">
    <source>
        <dbReference type="EMBL" id="CAD7232691.1"/>
    </source>
</evidence>
<accession>A0A7R8WKL8</accession>
<feature type="non-terminal residue" evidence="1">
    <location>
        <position position="1"/>
    </location>
</feature>
<dbReference type="OrthoDB" id="6432391at2759"/>
<dbReference type="EMBL" id="OB665003">
    <property type="protein sequence ID" value="CAD7232691.1"/>
    <property type="molecule type" value="Genomic_DNA"/>
</dbReference>
<organism evidence="1">
    <name type="scientific">Cyprideis torosa</name>
    <dbReference type="NCBI Taxonomy" id="163714"/>
    <lineage>
        <taxon>Eukaryota</taxon>
        <taxon>Metazoa</taxon>
        <taxon>Ecdysozoa</taxon>
        <taxon>Arthropoda</taxon>
        <taxon>Crustacea</taxon>
        <taxon>Oligostraca</taxon>
        <taxon>Ostracoda</taxon>
        <taxon>Podocopa</taxon>
        <taxon>Podocopida</taxon>
        <taxon>Cytherocopina</taxon>
        <taxon>Cytheroidea</taxon>
        <taxon>Cytherideidae</taxon>
        <taxon>Cyprideis</taxon>
    </lineage>
</organism>